<dbReference type="Proteomes" id="UP000466442">
    <property type="component" value="Linkage Group LG5"/>
</dbReference>
<dbReference type="AlphaFoldDB" id="A0A8S9XNT5"/>
<comment type="caution">
    <text evidence="2">The sequence shown here is derived from an EMBL/GenBank/DDBJ whole genome shotgun (WGS) entry which is preliminary data.</text>
</comment>
<accession>A0A8S9XNT5</accession>
<protein>
    <submittedName>
        <fullName evidence="2">Uncharacterized protein</fullName>
    </submittedName>
</protein>
<proteinExistence type="predicted"/>
<evidence type="ECO:0000313" key="2">
    <source>
        <dbReference type="EMBL" id="KAF6210627.1"/>
    </source>
</evidence>
<reference evidence="2" key="1">
    <citation type="journal article" date="2021" name="Mol. Ecol. Resour.">
        <title>Apolygus lucorum genome provides insights into omnivorousness and mesophyll feeding.</title>
        <authorList>
            <person name="Liu Y."/>
            <person name="Liu H."/>
            <person name="Wang H."/>
            <person name="Huang T."/>
            <person name="Liu B."/>
            <person name="Yang B."/>
            <person name="Yin L."/>
            <person name="Li B."/>
            <person name="Zhang Y."/>
            <person name="Zhang S."/>
            <person name="Jiang F."/>
            <person name="Zhang X."/>
            <person name="Ren Y."/>
            <person name="Wang B."/>
            <person name="Wang S."/>
            <person name="Lu Y."/>
            <person name="Wu K."/>
            <person name="Fan W."/>
            <person name="Wang G."/>
        </authorList>
    </citation>
    <scope>NUCLEOTIDE SEQUENCE</scope>
    <source>
        <strain evidence="2">12Hb</strain>
    </source>
</reference>
<gene>
    <name evidence="2" type="ORF">GE061_013734</name>
</gene>
<organism evidence="2 3">
    <name type="scientific">Apolygus lucorum</name>
    <name type="common">Small green plant bug</name>
    <name type="synonym">Lygocoris lucorum</name>
    <dbReference type="NCBI Taxonomy" id="248454"/>
    <lineage>
        <taxon>Eukaryota</taxon>
        <taxon>Metazoa</taxon>
        <taxon>Ecdysozoa</taxon>
        <taxon>Arthropoda</taxon>
        <taxon>Hexapoda</taxon>
        <taxon>Insecta</taxon>
        <taxon>Pterygota</taxon>
        <taxon>Neoptera</taxon>
        <taxon>Paraneoptera</taxon>
        <taxon>Hemiptera</taxon>
        <taxon>Heteroptera</taxon>
        <taxon>Panheteroptera</taxon>
        <taxon>Cimicomorpha</taxon>
        <taxon>Miridae</taxon>
        <taxon>Mirini</taxon>
        <taxon>Apolygus</taxon>
    </lineage>
</organism>
<evidence type="ECO:0000256" key="1">
    <source>
        <dbReference type="SAM" id="MobiDB-lite"/>
    </source>
</evidence>
<dbReference type="OrthoDB" id="6625469at2759"/>
<dbReference type="EMBL" id="WIXP02000005">
    <property type="protein sequence ID" value="KAF6210627.1"/>
    <property type="molecule type" value="Genomic_DNA"/>
</dbReference>
<feature type="region of interest" description="Disordered" evidence="1">
    <location>
        <begin position="1"/>
        <end position="20"/>
    </location>
</feature>
<name>A0A8S9XNT5_APOLU</name>
<keyword evidence="3" id="KW-1185">Reference proteome</keyword>
<sequence length="92" mass="10825">MSLEEKATHQEEYSRHLERKEAARRERNIDIDLARNDSSYLCINFDLEAVLNVPKGEAGQIFYLRKLAVYNFTMFNLNSHDGDCDFEINAFY</sequence>
<evidence type="ECO:0000313" key="3">
    <source>
        <dbReference type="Proteomes" id="UP000466442"/>
    </source>
</evidence>